<dbReference type="OrthoDB" id="2386201at2759"/>
<feature type="compositionally biased region" description="Acidic residues" evidence="1">
    <location>
        <begin position="551"/>
        <end position="562"/>
    </location>
</feature>
<feature type="compositionally biased region" description="Low complexity" evidence="1">
    <location>
        <begin position="196"/>
        <end position="206"/>
    </location>
</feature>
<dbReference type="PANTHER" id="PTHR28122">
    <property type="entry name" value="E3 UBIQUITIN-PROTEIN LIGASE SUBSTRATE RECEPTOR MMS22"/>
    <property type="match status" value="1"/>
</dbReference>
<feature type="compositionally biased region" description="Polar residues" evidence="1">
    <location>
        <begin position="395"/>
        <end position="407"/>
    </location>
</feature>
<feature type="compositionally biased region" description="Polar residues" evidence="1">
    <location>
        <begin position="372"/>
        <end position="388"/>
    </location>
</feature>
<dbReference type="GO" id="GO:0031297">
    <property type="term" value="P:replication fork processing"/>
    <property type="evidence" value="ECO:0007669"/>
    <property type="project" value="InterPro"/>
</dbReference>
<feature type="compositionally biased region" description="Acidic residues" evidence="1">
    <location>
        <begin position="479"/>
        <end position="491"/>
    </location>
</feature>
<gene>
    <name evidence="2" type="ORF">EIP91_011970</name>
</gene>
<dbReference type="InterPro" id="IPR019021">
    <property type="entry name" value="Mms22"/>
</dbReference>
<dbReference type="GO" id="GO:0000724">
    <property type="term" value="P:double-strand break repair via homologous recombination"/>
    <property type="evidence" value="ECO:0007669"/>
    <property type="project" value="TreeGrafter"/>
</dbReference>
<name>A0A4R0RXM8_9APHY</name>
<dbReference type="Proteomes" id="UP000292702">
    <property type="component" value="Unassembled WGS sequence"/>
</dbReference>
<feature type="region of interest" description="Disordered" evidence="1">
    <location>
        <begin position="313"/>
        <end position="339"/>
    </location>
</feature>
<protein>
    <submittedName>
        <fullName evidence="2">Uncharacterized protein</fullName>
    </submittedName>
</protein>
<feature type="region of interest" description="Disordered" evidence="1">
    <location>
        <begin position="351"/>
        <end position="407"/>
    </location>
</feature>
<feature type="compositionally biased region" description="Polar residues" evidence="1">
    <location>
        <begin position="679"/>
        <end position="693"/>
    </location>
</feature>
<feature type="compositionally biased region" description="Basic residues" evidence="1">
    <location>
        <begin position="835"/>
        <end position="844"/>
    </location>
</feature>
<dbReference type="Pfam" id="PF09462">
    <property type="entry name" value="Mus7"/>
    <property type="match status" value="1"/>
</dbReference>
<feature type="region of interest" description="Disordered" evidence="1">
    <location>
        <begin position="183"/>
        <end position="257"/>
    </location>
</feature>
<evidence type="ECO:0000313" key="2">
    <source>
        <dbReference type="EMBL" id="TCD67784.1"/>
    </source>
</evidence>
<feature type="compositionally biased region" description="Basic residues" evidence="1">
    <location>
        <begin position="720"/>
        <end position="731"/>
    </location>
</feature>
<feature type="compositionally biased region" description="Basic and acidic residues" evidence="1">
    <location>
        <begin position="501"/>
        <end position="516"/>
    </location>
</feature>
<feature type="compositionally biased region" description="Basic and acidic residues" evidence="1">
    <location>
        <begin position="708"/>
        <end position="719"/>
    </location>
</feature>
<dbReference type="EMBL" id="RWJN01000086">
    <property type="protein sequence ID" value="TCD67784.1"/>
    <property type="molecule type" value="Genomic_DNA"/>
</dbReference>
<feature type="region of interest" description="Disordered" evidence="1">
    <location>
        <begin position="449"/>
        <end position="993"/>
    </location>
</feature>
<evidence type="ECO:0000256" key="1">
    <source>
        <dbReference type="SAM" id="MobiDB-lite"/>
    </source>
</evidence>
<dbReference type="PANTHER" id="PTHR28122:SF1">
    <property type="entry name" value="E3 UBIQUITIN-PROTEIN LIGASE SUBSTRATE RECEPTOR MMS22"/>
    <property type="match status" value="1"/>
</dbReference>
<organism evidence="2 3">
    <name type="scientific">Steccherinum ochraceum</name>
    <dbReference type="NCBI Taxonomy" id="92696"/>
    <lineage>
        <taxon>Eukaryota</taxon>
        <taxon>Fungi</taxon>
        <taxon>Dikarya</taxon>
        <taxon>Basidiomycota</taxon>
        <taxon>Agaricomycotina</taxon>
        <taxon>Agaricomycetes</taxon>
        <taxon>Polyporales</taxon>
        <taxon>Steccherinaceae</taxon>
        <taxon>Steccherinum</taxon>
    </lineage>
</organism>
<comment type="caution">
    <text evidence="2">The sequence shown here is derived from an EMBL/GenBank/DDBJ whole genome shotgun (WGS) entry which is preliminary data.</text>
</comment>
<sequence>MLHFLIDHDVALAVIMPYSGEDMDSDDVVPTSDKEEQEIARVGKTDLELYEYLSNAAAEMQQNCTRMQGLIRRLDNAKQGQNSGRSTSREVSVQGDGSRPAKRTKLDAPFDYVTASGLPLPQDITLRLAREGRPVRPSIDAAGNVGQPAGAGSSRSIAINVGTSESLDNLVSEDLSLHSERIEGAPSTPSRFNRISARSTTPTTTPAKRKVSRLYSASSSPVAGPAMRGLEMPLESPTAPSMQVDGGNPRSPSLQSNGANARLALTQPSFELHAESDALAVEPLGIIAPGSQPYASPDNMAGDLALTGHADGLVVPQVPPSTPDLIPQEDQNHINPEPLLLFTPQSTSRVLLPPLAGSPRLAPATPMRPEIANSSPKETPSSPLTPFQSPEPPAQQLSHPPQSAQQPLEEQNLNLIQDSRRYPLRKRQPQQEHPYRYDQLYYHHQMQHNPKAIVRNPTSPHGRRGSLKRREVEGSGSDAEVEQDGEEDDAEENRFWKKYGKHSETERGRKEIEGRGNGKKTHQREQPDTLQTESSSMPRLPTAARPAILDEVIEDSSEDEDPVILAARRRQEQAKKSRPKRVKQFPMAGPPLGEEHQELLARYGDQLSSDDDGDARRRGAPLVDVFRMSEEPPPPPAKRDVEVISISSSHSRGASPMALDFGTDLDLPPPDSELDGPPTSSMPDTNRSRSAGASSHPDDNDEASSSDRPSKEKVTEAERRRRKEDRRRQKALSHMLPKSYINKITKKGSETQANKSRMRRATESGSESNEDQPLRPGQTRVRKGLHRTTSEIRGDSESDVETPADFAGYPGDEGHSARSLSPDRRTGTASETGRSHRGHVHRRSATVISISSSEAESSEDSGAPDDDEEIERWVSAPVARRSSKYDDVIREGDLIDRMLSRTRISRKKKASSGRQRDTGRTAGRAGGAGGTSVGHTKGGRGAGSSKLHVVTHGATAGHQTRLPFKRQPSTSSRASGSHFHGGGLTFSDDERDDDLAGYHGVDDQVMSGQPIEHQIEDSHAARKVLKPKDKKRLEKAVGVWTFAPSGKQLPLDHTRPAAVSLEAGEVVIQRSILEFARKDDIAQPAEKSKSKKHRTERHRDSPLVDDGVASDLQHFQDLGKQMLPSGLMFGRGTYLNEGWLQDFLSTQNVTAPDAPQRSQPGALAVLDFFIPAAPSIVEFTRLTNQVLDKLFRLIQTEAPQLSCADLQDWRRLLRCVCTHVSWFLANSPEDTEPLDQFAISLASHLLRASDVIGAGFAVRADESLMNILVFDIQWFTVELAYRCKEHKLMVGDYTRPDHHVERLLKHLWAYGLARPLDCVSHNVADGFNYSTLSLRVAEIWICLIHVLQPTVDPSAPTFWSTLTKIIKDPLIKGPPAPDLRASEDLWVGIFGLVALSQFRHRGVSFNGSNLPSCWELVLEALRYFRFDLPEQGVPKPVLKKFNRRTRVMFKRCMLLRKVWDWRLEESTAVVSLIRFLQDVFKARQFSNFPSERCEFPSWLRNHDLGLLSDIAHGDTTYTLFQKLIVQTVRDTQQGEHLSEAYITKILSMTVPVGTLVYSKTSKPTDIELSKVYNRFSALAIAIQLEPSKTGVESHISTARRNIKYSEAPLSVRQACIRGFQYLGILFKYLDLPMKVLLVWLGDMVSDALDEYSKLPTTQTAETRTRKNGCTIVLQMALTSVASVIKTDMTRSEETAQTSQYPDPVFLEGPWITRLFTDKGFTAELSSGNVLLNFVEVFLHARRAIVPLPQRARVAVDSEESQELYGQFDDFNFDDPEVMAAMNDAEASSRTTLQQNEEVVCELMLNHIAPTMFRLFCGRLEAANVHISMKEWREDIHRWLQCWVECANLLVQNGKKVWSNFLQYGNQSWERCNIRDPPRRRYITTCFMLKVLQHDPKTYDTEDLQDRYMKVLLQSFVVAKPTLEHDYAALVFSTDDLRHRILEGLPSLERENPLEDYKISVNHFLAARVAWIQHICARISEALDAAHWDAPLSNQTKIWVGYVEAMLLGMREVYKELDTAPTEGPNYPAFCREVAQALTELPTLSGQKTLQPHFEWLRTVV</sequence>
<evidence type="ECO:0000313" key="3">
    <source>
        <dbReference type="Proteomes" id="UP000292702"/>
    </source>
</evidence>
<feature type="compositionally biased region" description="Basic and acidic residues" evidence="1">
    <location>
        <begin position="812"/>
        <end position="826"/>
    </location>
</feature>
<feature type="region of interest" description="Disordered" evidence="1">
    <location>
        <begin position="1082"/>
        <end position="1106"/>
    </location>
</feature>
<dbReference type="GO" id="GO:0005634">
    <property type="term" value="C:nucleus"/>
    <property type="evidence" value="ECO:0007669"/>
    <property type="project" value="InterPro"/>
</dbReference>
<feature type="compositionally biased region" description="Basic and acidic residues" evidence="1">
    <location>
        <begin position="883"/>
        <end position="899"/>
    </location>
</feature>
<feature type="compositionally biased region" description="Polar residues" evidence="1">
    <location>
        <begin position="78"/>
        <end position="91"/>
    </location>
</feature>
<feature type="compositionally biased region" description="Polar residues" evidence="1">
    <location>
        <begin position="528"/>
        <end position="537"/>
    </location>
</feature>
<dbReference type="STRING" id="92696.A0A4R0RXM8"/>
<dbReference type="GO" id="GO:0035361">
    <property type="term" value="C:Cul8-RING ubiquitin ligase complex"/>
    <property type="evidence" value="ECO:0007669"/>
    <property type="project" value="TreeGrafter"/>
</dbReference>
<feature type="region of interest" description="Disordered" evidence="1">
    <location>
        <begin position="76"/>
        <end position="105"/>
    </location>
</feature>
<proteinExistence type="predicted"/>
<keyword evidence="3" id="KW-1185">Reference proteome</keyword>
<feature type="compositionally biased region" description="Acidic residues" evidence="1">
    <location>
        <begin position="856"/>
        <end position="870"/>
    </location>
</feature>
<accession>A0A4R0RXM8</accession>
<reference evidence="2 3" key="1">
    <citation type="submission" date="2018-11" db="EMBL/GenBank/DDBJ databases">
        <title>Genome assembly of Steccherinum ochraceum LE-BIN_3174, the white-rot fungus of the Steccherinaceae family (The Residual Polyporoid clade, Polyporales, Basidiomycota).</title>
        <authorList>
            <person name="Fedorova T.V."/>
            <person name="Glazunova O.A."/>
            <person name="Landesman E.O."/>
            <person name="Moiseenko K.V."/>
            <person name="Psurtseva N.V."/>
            <person name="Savinova O.S."/>
            <person name="Shakhova N.V."/>
            <person name="Tyazhelova T.V."/>
            <person name="Vasina D.V."/>
        </authorList>
    </citation>
    <scope>NUCLEOTIDE SEQUENCE [LARGE SCALE GENOMIC DNA]</scope>
    <source>
        <strain evidence="2 3">LE-BIN_3174</strain>
    </source>
</reference>